<dbReference type="InterPro" id="IPR053037">
    <property type="entry name" value="Pericyclase_pydY-like"/>
</dbReference>
<dbReference type="PANTHER" id="PTHR38115:SF1">
    <property type="entry name" value="LIPOCALIN-LIKE DOMAIN-CONTAINING PROTEIN"/>
    <property type="match status" value="1"/>
</dbReference>
<sequence>MAAPADITIKNLNGQWVMDSTLSDPTDPILALQGMSWFLRKGLSYATVTLHIHQYTDAEKPLVYHIDVDQVITGGIKGTSERRVLDFTEREHTDDIFGTVRGLSKMVRGAKNENGKLAPAVELQSKVGVPELDEKLQKFLRGEILVDGSESEGFLLDDEGDEFGEGEGLFVYSWVVNEKSQWTAEQTWGFETIKGERHYVRRAAVVKNGQLELARLVYTFKERRAK</sequence>
<comment type="caution">
    <text evidence="1">The sequence shown here is derived from an EMBL/GenBank/DDBJ whole genome shotgun (WGS) entry which is preliminary data.</text>
</comment>
<gene>
    <name evidence="1" type="ORF">N7493_003992</name>
</gene>
<reference evidence="1" key="1">
    <citation type="journal article" date="2023" name="IMA Fungus">
        <title>Comparative genomic study of the Penicillium genus elucidates a diverse pangenome and 15 lateral gene transfer events.</title>
        <authorList>
            <person name="Petersen C."/>
            <person name="Sorensen T."/>
            <person name="Nielsen M.R."/>
            <person name="Sondergaard T.E."/>
            <person name="Sorensen J.L."/>
            <person name="Fitzpatrick D.A."/>
            <person name="Frisvad J.C."/>
            <person name="Nielsen K.L."/>
        </authorList>
    </citation>
    <scope>NUCLEOTIDE SEQUENCE</scope>
    <source>
        <strain evidence="1">IBT 17514</strain>
    </source>
</reference>
<accession>A0AAD6HQP1</accession>
<proteinExistence type="predicted"/>
<reference evidence="1" key="2">
    <citation type="submission" date="2023-01" db="EMBL/GenBank/DDBJ databases">
        <authorList>
            <person name="Petersen C."/>
        </authorList>
    </citation>
    <scope>NUCLEOTIDE SEQUENCE</scope>
    <source>
        <strain evidence="1">IBT 17514</strain>
    </source>
</reference>
<evidence type="ECO:0000313" key="1">
    <source>
        <dbReference type="EMBL" id="KAJ5732511.1"/>
    </source>
</evidence>
<dbReference type="PANTHER" id="PTHR38115">
    <property type="entry name" value="LIPOCALIN-LIKE DOMAIN-CONTAINING PROTEIN"/>
    <property type="match status" value="1"/>
</dbReference>
<organism evidence="1 2">
    <name type="scientific">Penicillium malachiteum</name>
    <dbReference type="NCBI Taxonomy" id="1324776"/>
    <lineage>
        <taxon>Eukaryota</taxon>
        <taxon>Fungi</taxon>
        <taxon>Dikarya</taxon>
        <taxon>Ascomycota</taxon>
        <taxon>Pezizomycotina</taxon>
        <taxon>Eurotiomycetes</taxon>
        <taxon>Eurotiomycetidae</taxon>
        <taxon>Eurotiales</taxon>
        <taxon>Aspergillaceae</taxon>
        <taxon>Penicillium</taxon>
    </lineage>
</organism>
<dbReference type="Proteomes" id="UP001215712">
    <property type="component" value="Unassembled WGS sequence"/>
</dbReference>
<name>A0AAD6HQP1_9EURO</name>
<keyword evidence="2" id="KW-1185">Reference proteome</keyword>
<protein>
    <submittedName>
        <fullName evidence="1">Uncharacterized protein</fullName>
    </submittedName>
</protein>
<evidence type="ECO:0000313" key="2">
    <source>
        <dbReference type="Proteomes" id="UP001215712"/>
    </source>
</evidence>
<dbReference type="AlphaFoldDB" id="A0AAD6HQP1"/>
<dbReference type="EMBL" id="JAQJAN010000004">
    <property type="protein sequence ID" value="KAJ5732511.1"/>
    <property type="molecule type" value="Genomic_DNA"/>
</dbReference>